<dbReference type="NCBIfam" id="TIGR02532">
    <property type="entry name" value="IV_pilin_GFxxxE"/>
    <property type="match status" value="1"/>
</dbReference>
<reference evidence="4" key="1">
    <citation type="submission" date="2013-03" db="EMBL/GenBank/DDBJ databases">
        <title>Genome sequence of Chthonomonas calidirosea, the first sequenced genome from the Armatimonadetes phylum (formally candidate division OP10).</title>
        <authorList>
            <person name="Lee K.C.Y."/>
            <person name="Morgan X.C."/>
            <person name="Dunfield P.F."/>
            <person name="Tamas I."/>
            <person name="Houghton K.M."/>
            <person name="Vyssotski M."/>
            <person name="Ryan J.L.J."/>
            <person name="Lagutin K."/>
            <person name="McDonald I.R."/>
            <person name="Stott M.B."/>
        </authorList>
    </citation>
    <scope>NUCLEOTIDE SEQUENCE [LARGE SCALE GENOMIC DNA]</scope>
    <source>
        <strain evidence="4">DSM 23976 / ICMP 18418 / T49</strain>
    </source>
</reference>
<keyword evidence="1" id="KW-0472">Membrane</keyword>
<evidence type="ECO:0000256" key="1">
    <source>
        <dbReference type="SAM" id="Phobius"/>
    </source>
</evidence>
<dbReference type="InterPro" id="IPR011453">
    <property type="entry name" value="DUF1559"/>
</dbReference>
<keyword evidence="1" id="KW-0812">Transmembrane</keyword>
<dbReference type="HOGENOM" id="CLU_041661_1_1_0"/>
<accession>S0EZG6</accession>
<dbReference type="Pfam" id="PF07963">
    <property type="entry name" value="N_methyl"/>
    <property type="match status" value="1"/>
</dbReference>
<dbReference type="RefSeq" id="WP_016483307.1">
    <property type="nucleotide sequence ID" value="NC_021487.1"/>
</dbReference>
<dbReference type="Pfam" id="PF07596">
    <property type="entry name" value="SBP_bac_10"/>
    <property type="match status" value="1"/>
</dbReference>
<dbReference type="Gene3D" id="3.30.700.10">
    <property type="entry name" value="Glycoprotein, Type 4 Pilin"/>
    <property type="match status" value="1"/>
</dbReference>
<evidence type="ECO:0000313" key="3">
    <source>
        <dbReference type="EMBL" id="CCW35782.1"/>
    </source>
</evidence>
<dbReference type="AlphaFoldDB" id="S0EZG6"/>
<dbReference type="KEGG" id="ccz:CCALI_01975"/>
<dbReference type="NCBIfam" id="TIGR04294">
    <property type="entry name" value="pre_pil_HX9DG"/>
    <property type="match status" value="1"/>
</dbReference>
<dbReference type="InterPro" id="IPR012902">
    <property type="entry name" value="N_methyl_site"/>
</dbReference>
<sequence>MNNSFLSKQRAFTLIELLVVIAIIAILAAILFPVFAQAREKARAVSCLSNEKQIMLGELMYTQDYDGVHSWTWGWYPSWVPWHQQIDPYIKNKQIWHCPDDAWSRGQDAANPKQPAIPVTYSQNFMWPLGNWGWGPNSPSYEMSPASAPDSSITNPATTIFVAERPNWYHQWSEGWATEVFWNYGEFNMQGGGATIHSQGSNYAMCDGHVKWMREDATRQPIGIQVTNPDPVLVQSGVWPNGMWDKRQ</sequence>
<keyword evidence="4" id="KW-1185">Reference proteome</keyword>
<dbReference type="InterPro" id="IPR027558">
    <property type="entry name" value="Pre_pil_HX9DG_C"/>
</dbReference>
<organism evidence="3 4">
    <name type="scientific">Chthonomonas calidirosea (strain DSM 23976 / ICMP 18418 / T49)</name>
    <dbReference type="NCBI Taxonomy" id="1303518"/>
    <lineage>
        <taxon>Bacteria</taxon>
        <taxon>Bacillati</taxon>
        <taxon>Armatimonadota</taxon>
        <taxon>Chthonomonadia</taxon>
        <taxon>Chthonomonadales</taxon>
        <taxon>Chthonomonadaceae</taxon>
        <taxon>Chthonomonas</taxon>
    </lineage>
</organism>
<protein>
    <submittedName>
        <fullName evidence="3">Prepilin-type N-terminal cleavage/methylation domain</fullName>
    </submittedName>
</protein>
<dbReference type="PANTHER" id="PTHR30093:SF2">
    <property type="entry name" value="TYPE II SECRETION SYSTEM PROTEIN H"/>
    <property type="match status" value="1"/>
</dbReference>
<feature type="domain" description="DUF1559" evidence="2">
    <location>
        <begin position="37"/>
        <end position="97"/>
    </location>
</feature>
<keyword evidence="1" id="KW-1133">Transmembrane helix</keyword>
<dbReference type="OrthoDB" id="9815102at2"/>
<dbReference type="SUPFAM" id="SSF54523">
    <property type="entry name" value="Pili subunits"/>
    <property type="match status" value="1"/>
</dbReference>
<evidence type="ECO:0000259" key="2">
    <source>
        <dbReference type="Pfam" id="PF07596"/>
    </source>
</evidence>
<dbReference type="InterPro" id="IPR045584">
    <property type="entry name" value="Pilin-like"/>
</dbReference>
<name>S0EZG6_CHTCT</name>
<dbReference type="EMBL" id="HF951689">
    <property type="protein sequence ID" value="CCW35782.1"/>
    <property type="molecule type" value="Genomic_DNA"/>
</dbReference>
<evidence type="ECO:0000313" key="4">
    <source>
        <dbReference type="Proteomes" id="UP000014227"/>
    </source>
</evidence>
<dbReference type="InParanoid" id="S0EZG6"/>
<dbReference type="PANTHER" id="PTHR30093">
    <property type="entry name" value="GENERAL SECRETION PATHWAY PROTEIN G"/>
    <property type="match status" value="1"/>
</dbReference>
<feature type="transmembrane region" description="Helical" evidence="1">
    <location>
        <begin position="12"/>
        <end position="36"/>
    </location>
</feature>
<dbReference type="PATRIC" id="fig|1303518.3.peg.2033"/>
<dbReference type="Proteomes" id="UP000014227">
    <property type="component" value="Chromosome I"/>
</dbReference>
<dbReference type="eggNOG" id="COG4537">
    <property type="taxonomic scope" value="Bacteria"/>
</dbReference>
<gene>
    <name evidence="3" type="ORF">CCALI_01975</name>
</gene>
<proteinExistence type="predicted"/>
<dbReference type="STRING" id="454171.CP488_02116"/>